<dbReference type="SUPFAM" id="SSF47413">
    <property type="entry name" value="lambda repressor-like DNA-binding domains"/>
    <property type="match status" value="1"/>
</dbReference>
<dbReference type="PANTHER" id="PTHR46558:SF11">
    <property type="entry name" value="HTH-TYPE TRANSCRIPTIONAL REGULATOR XRE"/>
    <property type="match status" value="1"/>
</dbReference>
<name>A0A174BY50_9FIRM</name>
<evidence type="ECO:0000256" key="1">
    <source>
        <dbReference type="ARBA" id="ARBA00023125"/>
    </source>
</evidence>
<evidence type="ECO:0000259" key="2">
    <source>
        <dbReference type="PROSITE" id="PS50943"/>
    </source>
</evidence>
<dbReference type="Proteomes" id="UP000095544">
    <property type="component" value="Unassembled WGS sequence"/>
</dbReference>
<keyword evidence="1" id="KW-0238">DNA-binding</keyword>
<dbReference type="GO" id="GO:0003677">
    <property type="term" value="F:DNA binding"/>
    <property type="evidence" value="ECO:0007669"/>
    <property type="project" value="UniProtKB-KW"/>
</dbReference>
<proteinExistence type="predicted"/>
<dbReference type="Gene3D" id="1.10.260.40">
    <property type="entry name" value="lambda repressor-like DNA-binding domains"/>
    <property type="match status" value="1"/>
</dbReference>
<feature type="domain" description="HTH cro/C1-type" evidence="2">
    <location>
        <begin position="7"/>
        <end position="61"/>
    </location>
</feature>
<dbReference type="InterPro" id="IPR001387">
    <property type="entry name" value="Cro/C1-type_HTH"/>
</dbReference>
<dbReference type="AlphaFoldDB" id="A0A174BY50"/>
<organism evidence="3 4">
    <name type="scientific">Faecalicatena contorta</name>
    <dbReference type="NCBI Taxonomy" id="39482"/>
    <lineage>
        <taxon>Bacteria</taxon>
        <taxon>Bacillati</taxon>
        <taxon>Bacillota</taxon>
        <taxon>Clostridia</taxon>
        <taxon>Lachnospirales</taxon>
        <taxon>Lachnospiraceae</taxon>
        <taxon>Faecalicatena</taxon>
    </lineage>
</organism>
<sequence length="164" mass="19037">MSFGNRLKEARKKARLTQQDMATRLKTTPQNYAQYERGVRKPKKETLAKISEVLGIGYTYAQNGEPYFHCFVDTVSNPKYAENESFNKRQYNDAMSCITDGKIVIPVRKQTPESITEREQEEKELDFINKMDKLGMKLNDSGQDKAIEQVELLTKIPEYQKDKE</sequence>
<evidence type="ECO:0000313" key="4">
    <source>
        <dbReference type="Proteomes" id="UP000095544"/>
    </source>
</evidence>
<dbReference type="InterPro" id="IPR010982">
    <property type="entry name" value="Lambda_DNA-bd_dom_sf"/>
</dbReference>
<reference evidence="3 4" key="1">
    <citation type="submission" date="2015-09" db="EMBL/GenBank/DDBJ databases">
        <authorList>
            <consortium name="Pathogen Informatics"/>
        </authorList>
    </citation>
    <scope>NUCLEOTIDE SEQUENCE [LARGE SCALE GENOMIC DNA]</scope>
    <source>
        <strain evidence="3 4">2789STDY5834876</strain>
    </source>
</reference>
<dbReference type="PROSITE" id="PS50943">
    <property type="entry name" value="HTH_CROC1"/>
    <property type="match status" value="1"/>
</dbReference>
<dbReference type="SMART" id="SM00530">
    <property type="entry name" value="HTH_XRE"/>
    <property type="match status" value="1"/>
</dbReference>
<evidence type="ECO:0000313" key="3">
    <source>
        <dbReference type="EMBL" id="CUO04478.1"/>
    </source>
</evidence>
<dbReference type="Pfam" id="PF01381">
    <property type="entry name" value="HTH_3"/>
    <property type="match status" value="1"/>
</dbReference>
<accession>A0A174BY50</accession>
<dbReference type="OrthoDB" id="9785138at2"/>
<dbReference type="CDD" id="cd00093">
    <property type="entry name" value="HTH_XRE"/>
    <property type="match status" value="1"/>
</dbReference>
<dbReference type="STRING" id="39482.ERS852491_01125"/>
<protein>
    <submittedName>
        <fullName evidence="3">HTH-type transcriptional regulator immR</fullName>
    </submittedName>
</protein>
<dbReference type="PANTHER" id="PTHR46558">
    <property type="entry name" value="TRACRIPTIONAL REGULATORY PROTEIN-RELATED-RELATED"/>
    <property type="match status" value="1"/>
</dbReference>
<gene>
    <name evidence="3" type="primary">immR_4</name>
    <name evidence="3" type="ORF">ERS852491_01125</name>
</gene>
<dbReference type="RefSeq" id="WP_055151785.1">
    <property type="nucleotide sequence ID" value="NZ_CYZU01000008.1"/>
</dbReference>
<dbReference type="EMBL" id="CYZU01000008">
    <property type="protein sequence ID" value="CUO04478.1"/>
    <property type="molecule type" value="Genomic_DNA"/>
</dbReference>